<sequence>MPAERRKGPIYLLSWLLPLHLSQSRFGDRPEPSNACTIISLHMIDLVHRNDVQLPYHRANLDWELPPPKKSPFPSPELHNAHKLAPFARTFPRLIRRAIASSAHCHLSRLYFVLLYAQRAVMVVYDRNTQMLALFDSHTHRTYDGRRQRQVGGAVGTAHIDQLASFTTWIGLMIFPESRKGSQVRSLWFTSGEGAT</sequence>
<evidence type="ECO:0000313" key="2">
    <source>
        <dbReference type="EMBL" id="CAJ0563604.1"/>
    </source>
</evidence>
<name>A0AA36C8Q1_9BILA</name>
<dbReference type="AlphaFoldDB" id="A0AA36C8Q1"/>
<keyword evidence="3" id="KW-1185">Reference proteome</keyword>
<accession>A0AA36C8Q1</accession>
<comment type="caution">
    <text evidence="2">The sequence shown here is derived from an EMBL/GenBank/DDBJ whole genome shotgun (WGS) entry which is preliminary data.</text>
</comment>
<dbReference type="PANTHER" id="PTHR37962">
    <property type="entry name" value="MALE STERILE (3) 76CA"/>
    <property type="match status" value="1"/>
</dbReference>
<dbReference type="EMBL" id="CATQJA010000734">
    <property type="protein sequence ID" value="CAJ0563604.1"/>
    <property type="molecule type" value="Genomic_DNA"/>
</dbReference>
<dbReference type="Proteomes" id="UP001177023">
    <property type="component" value="Unassembled WGS sequence"/>
</dbReference>
<reference evidence="2" key="1">
    <citation type="submission" date="2023-06" db="EMBL/GenBank/DDBJ databases">
        <authorList>
            <person name="Delattre M."/>
        </authorList>
    </citation>
    <scope>NUCLEOTIDE SEQUENCE</scope>
    <source>
        <strain evidence="2">AF72</strain>
    </source>
</reference>
<organism evidence="2 3">
    <name type="scientific">Mesorhabditis spiculigera</name>
    <dbReference type="NCBI Taxonomy" id="96644"/>
    <lineage>
        <taxon>Eukaryota</taxon>
        <taxon>Metazoa</taxon>
        <taxon>Ecdysozoa</taxon>
        <taxon>Nematoda</taxon>
        <taxon>Chromadorea</taxon>
        <taxon>Rhabditida</taxon>
        <taxon>Rhabditina</taxon>
        <taxon>Rhabditomorpha</taxon>
        <taxon>Rhabditoidea</taxon>
        <taxon>Rhabditidae</taxon>
        <taxon>Mesorhabditinae</taxon>
        <taxon>Mesorhabditis</taxon>
    </lineage>
</organism>
<feature type="signal peptide" evidence="1">
    <location>
        <begin position="1"/>
        <end position="24"/>
    </location>
</feature>
<proteinExistence type="predicted"/>
<evidence type="ECO:0000256" key="1">
    <source>
        <dbReference type="SAM" id="SignalP"/>
    </source>
</evidence>
<dbReference type="PANTHER" id="PTHR37962:SF2">
    <property type="entry name" value="MALE STERILE (3) 76CA"/>
    <property type="match status" value="1"/>
</dbReference>
<gene>
    <name evidence="2" type="ORF">MSPICULIGERA_LOCUS2500</name>
</gene>
<feature type="chain" id="PRO_5041206228" evidence="1">
    <location>
        <begin position="25"/>
        <end position="196"/>
    </location>
</feature>
<evidence type="ECO:0000313" key="3">
    <source>
        <dbReference type="Proteomes" id="UP001177023"/>
    </source>
</evidence>
<protein>
    <submittedName>
        <fullName evidence="2">Uncharacterized protein</fullName>
    </submittedName>
</protein>
<feature type="non-terminal residue" evidence="2">
    <location>
        <position position="196"/>
    </location>
</feature>
<keyword evidence="1" id="KW-0732">Signal</keyword>